<sequence>MATLRLSIFEATLISTTDSLLMYIVSFWSLQDIITCQGLSLVLNNIMRYYTSRVWNPDVFFQPWFKDDPVYFRELLQQCGAVVSGSQITQLLDRARYPGSDMDIFLRVGGLGDMGTWLQDQGYAYVSQYPNYKTAHRRILRISHRIITERNPGGPAVQGVFNYQRFIASTTTIFLQKIQLIAVDTNPIQHVLFDFHSTCVMNFMTFDAVISIFPLPTFILHKSYVLRNRDELGNQSDEWKSKYRDRGFRIVQRRTKGQHHDLVLGKRSIADKNSWIIKLAGKTYPF</sequence>
<organism evidence="1 2">
    <name type="scientific">Mycena metata</name>
    <dbReference type="NCBI Taxonomy" id="1033252"/>
    <lineage>
        <taxon>Eukaryota</taxon>
        <taxon>Fungi</taxon>
        <taxon>Dikarya</taxon>
        <taxon>Basidiomycota</taxon>
        <taxon>Agaricomycotina</taxon>
        <taxon>Agaricomycetes</taxon>
        <taxon>Agaricomycetidae</taxon>
        <taxon>Agaricales</taxon>
        <taxon>Marasmiineae</taxon>
        <taxon>Mycenaceae</taxon>
        <taxon>Mycena</taxon>
    </lineage>
</organism>
<evidence type="ECO:0000313" key="1">
    <source>
        <dbReference type="EMBL" id="KAJ7725026.1"/>
    </source>
</evidence>
<gene>
    <name evidence="1" type="ORF">B0H16DRAFT_1472006</name>
</gene>
<accession>A0AAD7MPA9</accession>
<dbReference type="AlphaFoldDB" id="A0AAD7MPA9"/>
<comment type="caution">
    <text evidence="1">The sequence shown here is derived from an EMBL/GenBank/DDBJ whole genome shotgun (WGS) entry which is preliminary data.</text>
</comment>
<evidence type="ECO:0000313" key="2">
    <source>
        <dbReference type="Proteomes" id="UP001215598"/>
    </source>
</evidence>
<protein>
    <submittedName>
        <fullName evidence="1">Uncharacterized protein</fullName>
    </submittedName>
</protein>
<keyword evidence="2" id="KW-1185">Reference proteome</keyword>
<dbReference type="Proteomes" id="UP001215598">
    <property type="component" value="Unassembled WGS sequence"/>
</dbReference>
<proteinExistence type="predicted"/>
<name>A0AAD7MPA9_9AGAR</name>
<reference evidence="1" key="1">
    <citation type="submission" date="2023-03" db="EMBL/GenBank/DDBJ databases">
        <title>Massive genome expansion in bonnet fungi (Mycena s.s.) driven by repeated elements and novel gene families across ecological guilds.</title>
        <authorList>
            <consortium name="Lawrence Berkeley National Laboratory"/>
            <person name="Harder C.B."/>
            <person name="Miyauchi S."/>
            <person name="Viragh M."/>
            <person name="Kuo A."/>
            <person name="Thoen E."/>
            <person name="Andreopoulos B."/>
            <person name="Lu D."/>
            <person name="Skrede I."/>
            <person name="Drula E."/>
            <person name="Henrissat B."/>
            <person name="Morin E."/>
            <person name="Kohler A."/>
            <person name="Barry K."/>
            <person name="LaButti K."/>
            <person name="Morin E."/>
            <person name="Salamov A."/>
            <person name="Lipzen A."/>
            <person name="Mereny Z."/>
            <person name="Hegedus B."/>
            <person name="Baldrian P."/>
            <person name="Stursova M."/>
            <person name="Weitz H."/>
            <person name="Taylor A."/>
            <person name="Grigoriev I.V."/>
            <person name="Nagy L.G."/>
            <person name="Martin F."/>
            <person name="Kauserud H."/>
        </authorList>
    </citation>
    <scope>NUCLEOTIDE SEQUENCE</scope>
    <source>
        <strain evidence="1">CBHHK182m</strain>
    </source>
</reference>
<dbReference type="EMBL" id="JARKIB010000197">
    <property type="protein sequence ID" value="KAJ7725026.1"/>
    <property type="molecule type" value="Genomic_DNA"/>
</dbReference>